<reference evidence="1 2" key="1">
    <citation type="journal article" date="2021" name="Nat. Commun.">
        <title>Genetic determinants of endophytism in the Arabidopsis root mycobiome.</title>
        <authorList>
            <person name="Mesny F."/>
            <person name="Miyauchi S."/>
            <person name="Thiergart T."/>
            <person name="Pickel B."/>
            <person name="Atanasova L."/>
            <person name="Karlsson M."/>
            <person name="Huettel B."/>
            <person name="Barry K.W."/>
            <person name="Haridas S."/>
            <person name="Chen C."/>
            <person name="Bauer D."/>
            <person name="Andreopoulos W."/>
            <person name="Pangilinan J."/>
            <person name="LaButti K."/>
            <person name="Riley R."/>
            <person name="Lipzen A."/>
            <person name="Clum A."/>
            <person name="Drula E."/>
            <person name="Henrissat B."/>
            <person name="Kohler A."/>
            <person name="Grigoriev I.V."/>
            <person name="Martin F.M."/>
            <person name="Hacquard S."/>
        </authorList>
    </citation>
    <scope>NUCLEOTIDE SEQUENCE [LARGE SCALE GENOMIC DNA]</scope>
    <source>
        <strain evidence="1 2">MPI-SDFR-AT-0079</strain>
    </source>
</reference>
<comment type="caution">
    <text evidence="1">The sequence shown here is derived from an EMBL/GenBank/DDBJ whole genome shotgun (WGS) entry which is preliminary data.</text>
</comment>
<organism evidence="1 2">
    <name type="scientific">Chaetomium tenue</name>
    <dbReference type="NCBI Taxonomy" id="1854479"/>
    <lineage>
        <taxon>Eukaryota</taxon>
        <taxon>Fungi</taxon>
        <taxon>Dikarya</taxon>
        <taxon>Ascomycota</taxon>
        <taxon>Pezizomycotina</taxon>
        <taxon>Sordariomycetes</taxon>
        <taxon>Sordariomycetidae</taxon>
        <taxon>Sordariales</taxon>
        <taxon>Chaetomiaceae</taxon>
        <taxon>Chaetomium</taxon>
    </lineage>
</organism>
<protein>
    <submittedName>
        <fullName evidence="1">Uncharacterized protein</fullName>
    </submittedName>
</protein>
<evidence type="ECO:0000313" key="1">
    <source>
        <dbReference type="EMBL" id="KAH6649346.1"/>
    </source>
</evidence>
<dbReference type="EMBL" id="JAGIZQ010000001">
    <property type="protein sequence ID" value="KAH6649346.1"/>
    <property type="molecule type" value="Genomic_DNA"/>
</dbReference>
<proteinExistence type="predicted"/>
<evidence type="ECO:0000313" key="2">
    <source>
        <dbReference type="Proteomes" id="UP000724584"/>
    </source>
</evidence>
<accession>A0ACB7PPX7</accession>
<sequence>MESAGTHPRFSPLETLPLHLFHLLSLSSASSLCYQATTPRRFRRVKLKIRSKEKLRRDLDNLLAVLGPRDLYRHVHRVVASGCMDPNSGSEDRDTTTDPITADHDSDDDSDSDSDSPFGGIIGAGPPLSTQQKEAPNEAWLPFAVFLGQLPALTDLVYGCTHQLPPCVLTALHKYHPRSRLHVDAFSLRSLRQERHQLHDIDPDDFALATSPCLYNLHAMCIPYDDWGRFDYNLEALEHIVTSGCAPGLRKISIDYRSPSGTLALVDALQEPRYAWKGFFLSSPNQAAINPQQQTLGPSRGRLETLVLSGNHRGNYGSSHDGSPDGLSHLQDWIARTDFGLLQCFEYYSDISIQSLQFLASMAASGSFRSLRKLRLGIFDNTPGSDNVHLDQSAASFLQALPPLEALTLEAFVGAHSVEAALSRHGPTLRSLRLLQFDSGVAHNDVDTDAIRAREIQQRCPRLEDIELHVRRRQGGPEEVAVYQTLGRIPRLRRATLRLDCRSPYRDPTHDRNMHRGTLMFYEEPSGDAERVRNTLVNLALDETLATEIFRTIASAAPNCPLGHLTLEPQTEDIIAEQRCETSGAVRAREIDVDRYHRQYIHNNLEQVEYQGENVWGTLWPNKGGDWRDDWHGFPLWCEGDGVGGAGEKNRDGPELHGPTVTPS</sequence>
<dbReference type="Proteomes" id="UP000724584">
    <property type="component" value="Unassembled WGS sequence"/>
</dbReference>
<keyword evidence="2" id="KW-1185">Reference proteome</keyword>
<name>A0ACB7PPX7_9PEZI</name>
<gene>
    <name evidence="1" type="ORF">F5144DRAFT_588088</name>
</gene>